<dbReference type="GO" id="GO:0051119">
    <property type="term" value="F:sugar transmembrane transporter activity"/>
    <property type="evidence" value="ECO:0007669"/>
    <property type="project" value="InterPro"/>
</dbReference>
<feature type="transmembrane region" description="Helical" evidence="5">
    <location>
        <begin position="76"/>
        <end position="95"/>
    </location>
</feature>
<evidence type="ECO:0000256" key="1">
    <source>
        <dbReference type="ARBA" id="ARBA00004141"/>
    </source>
</evidence>
<evidence type="ECO:0000313" key="6">
    <source>
        <dbReference type="EMBL" id="NGM20580.1"/>
    </source>
</evidence>
<evidence type="ECO:0000256" key="5">
    <source>
        <dbReference type="SAM" id="Phobius"/>
    </source>
</evidence>
<dbReference type="InterPro" id="IPR006603">
    <property type="entry name" value="PQ-loop_rpt"/>
</dbReference>
<sequence>MAGCIGGRRRLWKGIARVDWIEAMGLAAGAMTTSAFVPQAVKTWRTRSARDFSLGLLVLLVAGNTLWMAYGFLKGSMGLVAANLITVPLTMYLLAVKLRRG</sequence>
<organism evidence="6 7">
    <name type="scientific">Falsiroseomonas algicola</name>
    <dbReference type="NCBI Taxonomy" id="2716930"/>
    <lineage>
        <taxon>Bacteria</taxon>
        <taxon>Pseudomonadati</taxon>
        <taxon>Pseudomonadota</taxon>
        <taxon>Alphaproteobacteria</taxon>
        <taxon>Acetobacterales</taxon>
        <taxon>Roseomonadaceae</taxon>
        <taxon>Falsiroseomonas</taxon>
    </lineage>
</organism>
<comment type="subcellular location">
    <subcellularLocation>
        <location evidence="1">Membrane</location>
        <topology evidence="1">Multi-pass membrane protein</topology>
    </subcellularLocation>
</comment>
<evidence type="ECO:0000256" key="2">
    <source>
        <dbReference type="ARBA" id="ARBA00022692"/>
    </source>
</evidence>
<dbReference type="InterPro" id="IPR047662">
    <property type="entry name" value="SemiSWEET"/>
</dbReference>
<name>A0A6M1LJT9_9PROT</name>
<evidence type="ECO:0000256" key="4">
    <source>
        <dbReference type="ARBA" id="ARBA00023136"/>
    </source>
</evidence>
<comment type="caution">
    <text evidence="6">The sequence shown here is derived from an EMBL/GenBank/DDBJ whole genome shotgun (WGS) entry which is preliminary data.</text>
</comment>
<evidence type="ECO:0008006" key="8">
    <source>
        <dbReference type="Google" id="ProtNLM"/>
    </source>
</evidence>
<proteinExistence type="predicted"/>
<evidence type="ECO:0000313" key="7">
    <source>
        <dbReference type="Proteomes" id="UP000475385"/>
    </source>
</evidence>
<evidence type="ECO:0000256" key="3">
    <source>
        <dbReference type="ARBA" id="ARBA00022989"/>
    </source>
</evidence>
<dbReference type="NCBIfam" id="NF037968">
    <property type="entry name" value="SemiSWEET_2"/>
    <property type="match status" value="1"/>
</dbReference>
<keyword evidence="4 5" id="KW-0472">Membrane</keyword>
<gene>
    <name evidence="6" type="ORF">G3576_11180</name>
</gene>
<dbReference type="Proteomes" id="UP000475385">
    <property type="component" value="Unassembled WGS sequence"/>
</dbReference>
<dbReference type="Pfam" id="PF04193">
    <property type="entry name" value="PQ-loop"/>
    <property type="match status" value="1"/>
</dbReference>
<feature type="transmembrane region" description="Helical" evidence="5">
    <location>
        <begin position="52"/>
        <end position="70"/>
    </location>
</feature>
<dbReference type="AlphaFoldDB" id="A0A6M1LJT9"/>
<dbReference type="EMBL" id="JAAIKB010000003">
    <property type="protein sequence ID" value="NGM20580.1"/>
    <property type="molecule type" value="Genomic_DNA"/>
</dbReference>
<dbReference type="Gene3D" id="1.20.1280.290">
    <property type="match status" value="1"/>
</dbReference>
<reference evidence="6 7" key="1">
    <citation type="submission" date="2020-03" db="EMBL/GenBank/DDBJ databases">
        <title>Roseomonas stagni sp. nov., isolated from pond water in Japan.</title>
        <authorList>
            <person name="Furuhata K."/>
            <person name="Miyamoto H."/>
            <person name="Goto K."/>
        </authorList>
    </citation>
    <scope>NUCLEOTIDE SEQUENCE [LARGE SCALE GENOMIC DNA]</scope>
    <source>
        <strain evidence="6 7">PeD5</strain>
    </source>
</reference>
<keyword evidence="2 5" id="KW-0812">Transmembrane</keyword>
<dbReference type="GO" id="GO:0016020">
    <property type="term" value="C:membrane"/>
    <property type="evidence" value="ECO:0007669"/>
    <property type="project" value="UniProtKB-SubCell"/>
</dbReference>
<protein>
    <recommendedName>
        <fullName evidence="8">MtN3 and saliva related transmembrane protein</fullName>
    </recommendedName>
</protein>
<keyword evidence="7" id="KW-1185">Reference proteome</keyword>
<accession>A0A6M1LJT9</accession>
<keyword evidence="3 5" id="KW-1133">Transmembrane helix</keyword>